<sequence length="77" mass="8300">MDPDTIDALTYNISTLSDGFALNWLVFSDRTAAERQIELTLGVLNAWMAAHLDNTSGPAAHPSQASPAKLVSWVSVE</sequence>
<dbReference type="KEGG" id="roz:CBI38_11820"/>
<evidence type="ECO:0000313" key="1">
    <source>
        <dbReference type="EMBL" id="AWK72166.1"/>
    </source>
</evidence>
<dbReference type="EMBL" id="CP021354">
    <property type="protein sequence ID" value="AWK72166.1"/>
    <property type="molecule type" value="Genomic_DNA"/>
</dbReference>
<evidence type="ECO:0000313" key="2">
    <source>
        <dbReference type="Proteomes" id="UP000245711"/>
    </source>
</evidence>
<dbReference type="Proteomes" id="UP000245711">
    <property type="component" value="Chromosome"/>
</dbReference>
<protein>
    <submittedName>
        <fullName evidence="1">Uncharacterized protein</fullName>
    </submittedName>
</protein>
<keyword evidence="2" id="KW-1185">Reference proteome</keyword>
<proteinExistence type="predicted"/>
<accession>A0A2S2BU41</accession>
<organism evidence="1 2">
    <name type="scientific">Rhodococcus oxybenzonivorans</name>
    <dbReference type="NCBI Taxonomy" id="1990687"/>
    <lineage>
        <taxon>Bacteria</taxon>
        <taxon>Bacillati</taxon>
        <taxon>Actinomycetota</taxon>
        <taxon>Actinomycetes</taxon>
        <taxon>Mycobacteriales</taxon>
        <taxon>Nocardiaceae</taxon>
        <taxon>Rhodococcus</taxon>
    </lineage>
</organism>
<reference evidence="1 2" key="1">
    <citation type="submission" date="2017-05" db="EMBL/GenBank/DDBJ databases">
        <title>Isolation of Rhodococcus sp. S2-17 biodegrading of BP-3.</title>
        <authorList>
            <person name="Lee Y."/>
            <person name="Kim K.H."/>
            <person name="Chun B.H."/>
            <person name="Jung H.S."/>
            <person name="Jeon C.O."/>
        </authorList>
    </citation>
    <scope>NUCLEOTIDE SEQUENCE [LARGE SCALE GENOMIC DNA]</scope>
    <source>
        <strain evidence="1 2">S2-17</strain>
    </source>
</reference>
<dbReference type="RefSeq" id="WP_418328323.1">
    <property type="nucleotide sequence ID" value="NZ_CP021354.1"/>
</dbReference>
<name>A0A2S2BU41_9NOCA</name>
<dbReference type="AlphaFoldDB" id="A0A2S2BU41"/>
<gene>
    <name evidence="1" type="ORF">CBI38_11820</name>
</gene>